<feature type="transmembrane region" description="Helical" evidence="1">
    <location>
        <begin position="107"/>
        <end position="128"/>
    </location>
</feature>
<feature type="transmembrane region" description="Helical" evidence="1">
    <location>
        <begin position="211"/>
        <end position="234"/>
    </location>
</feature>
<keyword evidence="3" id="KW-1185">Reference proteome</keyword>
<gene>
    <name evidence="2" type="ORF">ACFPYI_21615</name>
</gene>
<evidence type="ECO:0000313" key="3">
    <source>
        <dbReference type="Proteomes" id="UP001596099"/>
    </source>
</evidence>
<dbReference type="RefSeq" id="WP_247421186.1">
    <property type="nucleotide sequence ID" value="NZ_JALLGW010000004.1"/>
</dbReference>
<feature type="transmembrane region" description="Helical" evidence="1">
    <location>
        <begin position="68"/>
        <end position="87"/>
    </location>
</feature>
<evidence type="ECO:0000256" key="1">
    <source>
        <dbReference type="SAM" id="Phobius"/>
    </source>
</evidence>
<keyword evidence="1" id="KW-0812">Transmembrane</keyword>
<organism evidence="2 3">
    <name type="scientific">Halomarina salina</name>
    <dbReference type="NCBI Taxonomy" id="1872699"/>
    <lineage>
        <taxon>Archaea</taxon>
        <taxon>Methanobacteriati</taxon>
        <taxon>Methanobacteriota</taxon>
        <taxon>Stenosarchaea group</taxon>
        <taxon>Halobacteria</taxon>
        <taxon>Halobacteriales</taxon>
        <taxon>Natronomonadaceae</taxon>
        <taxon>Halomarina</taxon>
    </lineage>
</organism>
<accession>A0ABD5RUW7</accession>
<feature type="transmembrane region" description="Helical" evidence="1">
    <location>
        <begin position="246"/>
        <end position="265"/>
    </location>
</feature>
<feature type="transmembrane region" description="Helical" evidence="1">
    <location>
        <begin position="277"/>
        <end position="295"/>
    </location>
</feature>
<evidence type="ECO:0000313" key="2">
    <source>
        <dbReference type="EMBL" id="MFC5973930.1"/>
    </source>
</evidence>
<feature type="transmembrane region" description="Helical" evidence="1">
    <location>
        <begin position="40"/>
        <end position="56"/>
    </location>
</feature>
<dbReference type="AlphaFoldDB" id="A0ABD5RUW7"/>
<sequence length="359" mass="40179">MGKAGSKLSAKERIGYEVFFFTAVYGLYNVFLALPLTIDTVVFIALFGSLFVRYHLVVSDEDLDESRAARMTGTAMFVVSVAISSHLAFKALKSATTGFGPGLEPYLVLLGGAASGVFLIAVFNHSVFRYDEQRRATFREKAEGEDGPMKYIARVSLFLEQQSERGNYEFDVEDSVDFEKSRRLFLKMREGKISPDEHNQLKQQLKRQRDITPILVVGFHTLLSIILLFAFVATAELFTSTESMEMLGFSFLVIGVYNSFILLHTRFGLRREISRKLRTMPVELVTCIIVAFAAVSNADLIHGAAILVVMPAALYLTSGWGFSSSKKLFLILARFIGENPSEEYVELMKEVMDKEEGSI</sequence>
<proteinExistence type="predicted"/>
<dbReference type="EMBL" id="JBHSQH010000009">
    <property type="protein sequence ID" value="MFC5973930.1"/>
    <property type="molecule type" value="Genomic_DNA"/>
</dbReference>
<reference evidence="2 3" key="1">
    <citation type="journal article" date="2019" name="Int. J. Syst. Evol. Microbiol.">
        <title>The Global Catalogue of Microorganisms (GCM) 10K type strain sequencing project: providing services to taxonomists for standard genome sequencing and annotation.</title>
        <authorList>
            <consortium name="The Broad Institute Genomics Platform"/>
            <consortium name="The Broad Institute Genome Sequencing Center for Infectious Disease"/>
            <person name="Wu L."/>
            <person name="Ma J."/>
        </authorList>
    </citation>
    <scope>NUCLEOTIDE SEQUENCE [LARGE SCALE GENOMIC DNA]</scope>
    <source>
        <strain evidence="2 3">CGMCC 1.12543</strain>
    </source>
</reference>
<feature type="transmembrane region" description="Helical" evidence="1">
    <location>
        <begin position="14"/>
        <end position="34"/>
    </location>
</feature>
<comment type="caution">
    <text evidence="2">The sequence shown here is derived from an EMBL/GenBank/DDBJ whole genome shotgun (WGS) entry which is preliminary data.</text>
</comment>
<dbReference type="Proteomes" id="UP001596099">
    <property type="component" value="Unassembled WGS sequence"/>
</dbReference>
<protein>
    <submittedName>
        <fullName evidence="2">Uncharacterized protein</fullName>
    </submittedName>
</protein>
<feature type="transmembrane region" description="Helical" evidence="1">
    <location>
        <begin position="301"/>
        <end position="322"/>
    </location>
</feature>
<keyword evidence="1" id="KW-1133">Transmembrane helix</keyword>
<name>A0ABD5RUW7_9EURY</name>
<keyword evidence="1" id="KW-0472">Membrane</keyword>